<evidence type="ECO:0000313" key="1">
    <source>
        <dbReference type="EMBL" id="KLU63865.1"/>
    </source>
</evidence>
<sequence length="119" mass="13224">MNKKKIVMISMISLSLAFLLGVVGADKFNGGYKITITNNTDKTAECLELKYKVGNTIQTISQIEPHKSWRGKIDTNTIQGENSIILTYKDNNGNSYEECVVGYLEKGYEGQANVVINKN</sequence>
<organism evidence="1 2">
    <name type="scientific">Desulfosporosinus acididurans</name>
    <dbReference type="NCBI Taxonomy" id="476652"/>
    <lineage>
        <taxon>Bacteria</taxon>
        <taxon>Bacillati</taxon>
        <taxon>Bacillota</taxon>
        <taxon>Clostridia</taxon>
        <taxon>Eubacteriales</taxon>
        <taxon>Desulfitobacteriaceae</taxon>
        <taxon>Desulfosporosinus</taxon>
    </lineage>
</organism>
<keyword evidence="2" id="KW-1185">Reference proteome</keyword>
<comment type="caution">
    <text evidence="1">The sequence shown here is derived from an EMBL/GenBank/DDBJ whole genome shotgun (WGS) entry which is preliminary data.</text>
</comment>
<evidence type="ECO:0000313" key="2">
    <source>
        <dbReference type="Proteomes" id="UP000036356"/>
    </source>
</evidence>
<gene>
    <name evidence="1" type="ORF">DEAC_c42300</name>
</gene>
<dbReference type="Proteomes" id="UP000036356">
    <property type="component" value="Unassembled WGS sequence"/>
</dbReference>
<protein>
    <submittedName>
        <fullName evidence="1">Uncharacterized protein</fullName>
    </submittedName>
</protein>
<proteinExistence type="predicted"/>
<reference evidence="1 2" key="1">
    <citation type="submission" date="2015-06" db="EMBL/GenBank/DDBJ databases">
        <title>Draft genome of the moderately acidophilic sulfate reducer Candidatus Desulfosporosinus acididurans strain M1.</title>
        <authorList>
            <person name="Poehlein A."/>
            <person name="Petzsch P."/>
            <person name="Johnson B.D."/>
            <person name="Schloemann M."/>
            <person name="Daniel R."/>
            <person name="Muehling M."/>
        </authorList>
    </citation>
    <scope>NUCLEOTIDE SEQUENCE [LARGE SCALE GENOMIC DNA]</scope>
    <source>
        <strain evidence="1 2">M1</strain>
    </source>
</reference>
<dbReference type="PATRIC" id="fig|476652.3.peg.4473"/>
<dbReference type="EMBL" id="LDZY01000022">
    <property type="protein sequence ID" value="KLU63865.1"/>
    <property type="molecule type" value="Genomic_DNA"/>
</dbReference>
<dbReference type="RefSeq" id="WP_242847236.1">
    <property type="nucleotide sequence ID" value="NZ_LDZY01000022.1"/>
</dbReference>
<accession>A0A0J1FK78</accession>
<name>A0A0J1FK78_9FIRM</name>
<dbReference type="AlphaFoldDB" id="A0A0J1FK78"/>